<dbReference type="Proteomes" id="UP000254712">
    <property type="component" value="Unassembled WGS sequence"/>
</dbReference>
<organism evidence="1 2">
    <name type="scientific">Salmonella enterica I</name>
    <dbReference type="NCBI Taxonomy" id="59201"/>
    <lineage>
        <taxon>Bacteria</taxon>
        <taxon>Pseudomonadati</taxon>
        <taxon>Pseudomonadota</taxon>
        <taxon>Gammaproteobacteria</taxon>
        <taxon>Enterobacterales</taxon>
        <taxon>Enterobacteriaceae</taxon>
        <taxon>Salmonella</taxon>
    </lineage>
</organism>
<dbReference type="EMBL" id="UGXT01000002">
    <property type="protein sequence ID" value="SUH37358.1"/>
    <property type="molecule type" value="Genomic_DNA"/>
</dbReference>
<proteinExistence type="predicted"/>
<dbReference type="AlphaFoldDB" id="A0A379WUQ6"/>
<gene>
    <name evidence="1" type="ORF">NCTC8261_03654</name>
</gene>
<name>A0A379WUQ6_SALET</name>
<accession>A0A379WUQ6</accession>
<sequence length="95" mass="10592">MKSLFQTNVMFHDSFKQRQTRTHKAVFHFKTGKFVQPNPQQTISPPNAGGPANRAVQHVARAAGMTSEIHPVIRHLRGKGQVILIHIMACGLSPR</sequence>
<protein>
    <submittedName>
        <fullName evidence="1">Uncharacterized protein</fullName>
    </submittedName>
</protein>
<evidence type="ECO:0000313" key="1">
    <source>
        <dbReference type="EMBL" id="SUH37358.1"/>
    </source>
</evidence>
<reference evidence="1 2" key="1">
    <citation type="submission" date="2018-06" db="EMBL/GenBank/DDBJ databases">
        <authorList>
            <consortium name="Pathogen Informatics"/>
            <person name="Doyle S."/>
        </authorList>
    </citation>
    <scope>NUCLEOTIDE SEQUENCE [LARGE SCALE GENOMIC DNA]</scope>
    <source>
        <strain evidence="1 2">NCTC8261</strain>
    </source>
</reference>
<evidence type="ECO:0000313" key="2">
    <source>
        <dbReference type="Proteomes" id="UP000254712"/>
    </source>
</evidence>